<feature type="transmembrane region" description="Helical" evidence="1">
    <location>
        <begin position="39"/>
        <end position="57"/>
    </location>
</feature>
<keyword evidence="1" id="KW-1133">Transmembrane helix</keyword>
<name>A0ABM8YKH5_9BACI</name>
<keyword evidence="1" id="KW-0812">Transmembrane</keyword>
<gene>
    <name evidence="2" type="ORF">BACCIP111883_01204</name>
</gene>
<organism evidence="2 3">
    <name type="scientific">Sutcliffiella rhizosphaerae</name>
    <dbReference type="NCBI Taxonomy" id="2880967"/>
    <lineage>
        <taxon>Bacteria</taxon>
        <taxon>Bacillati</taxon>
        <taxon>Bacillota</taxon>
        <taxon>Bacilli</taxon>
        <taxon>Bacillales</taxon>
        <taxon>Bacillaceae</taxon>
        <taxon>Sutcliffiella</taxon>
    </lineage>
</organism>
<dbReference type="Pfam" id="PF19382">
    <property type="entry name" value="DUF5957"/>
    <property type="match status" value="1"/>
</dbReference>
<protein>
    <submittedName>
        <fullName evidence="2">Uncharacterized protein</fullName>
    </submittedName>
</protein>
<dbReference type="RefSeq" id="WP_230500359.1">
    <property type="nucleotide sequence ID" value="NZ_CAKJTJ010000004.1"/>
</dbReference>
<comment type="caution">
    <text evidence="2">The sequence shown here is derived from an EMBL/GenBank/DDBJ whole genome shotgun (WGS) entry which is preliminary data.</text>
</comment>
<feature type="transmembrane region" description="Helical" evidence="1">
    <location>
        <begin position="7"/>
        <end position="33"/>
    </location>
</feature>
<proteinExistence type="predicted"/>
<evidence type="ECO:0000256" key="1">
    <source>
        <dbReference type="SAM" id="Phobius"/>
    </source>
</evidence>
<evidence type="ECO:0000313" key="3">
    <source>
        <dbReference type="Proteomes" id="UP000789833"/>
    </source>
</evidence>
<keyword evidence="3" id="KW-1185">Reference proteome</keyword>
<sequence length="63" mass="6917">MREFIAIIVGLVGGFILGIVLSSIIGIFGVYVLGQPMGIKFLPFYMAILCGIVLPVIEYKRKK</sequence>
<dbReference type="EMBL" id="CAKJTJ010000004">
    <property type="protein sequence ID" value="CAG9620436.1"/>
    <property type="molecule type" value="Genomic_DNA"/>
</dbReference>
<dbReference type="Proteomes" id="UP000789833">
    <property type="component" value="Unassembled WGS sequence"/>
</dbReference>
<accession>A0ABM8YKH5</accession>
<reference evidence="2 3" key="1">
    <citation type="submission" date="2021-10" db="EMBL/GenBank/DDBJ databases">
        <authorList>
            <person name="Criscuolo A."/>
        </authorList>
    </citation>
    <scope>NUCLEOTIDE SEQUENCE [LARGE SCALE GENOMIC DNA]</scope>
    <source>
        <strain evidence="3">CIP 111883</strain>
    </source>
</reference>
<keyword evidence="1" id="KW-0472">Membrane</keyword>
<dbReference type="InterPro" id="IPR046001">
    <property type="entry name" value="DUF5957"/>
</dbReference>
<evidence type="ECO:0000313" key="2">
    <source>
        <dbReference type="EMBL" id="CAG9620436.1"/>
    </source>
</evidence>